<name>K0TLM4_THAOC</name>
<evidence type="ECO:0000313" key="7">
    <source>
        <dbReference type="EMBL" id="EJK75436.1"/>
    </source>
</evidence>
<keyword evidence="2 5" id="KW-0489">Methyltransferase</keyword>
<reference evidence="7 8" key="1">
    <citation type="journal article" date="2012" name="Genome Biol.">
        <title>Genome and low-iron response of an oceanic diatom adapted to chronic iron limitation.</title>
        <authorList>
            <person name="Lommer M."/>
            <person name="Specht M."/>
            <person name="Roy A.S."/>
            <person name="Kraemer L."/>
            <person name="Andreson R."/>
            <person name="Gutowska M.A."/>
            <person name="Wolf J."/>
            <person name="Bergner S.V."/>
            <person name="Schilhabel M.B."/>
            <person name="Klostermeier U.C."/>
            <person name="Beiko R.G."/>
            <person name="Rosenstiel P."/>
            <person name="Hippler M."/>
            <person name="Laroche J."/>
        </authorList>
    </citation>
    <scope>NUCLEOTIDE SEQUENCE [LARGE SCALE GENOMIC DNA]</scope>
    <source>
        <strain evidence="7 8">CCMP1005</strain>
    </source>
</reference>
<comment type="similarity">
    <text evidence="5">Belongs to the class I-like SAM-binding methyltransferase superfamily. C5-methyltransferase family.</text>
</comment>
<feature type="compositionally biased region" description="Basic and acidic residues" evidence="6">
    <location>
        <begin position="130"/>
        <end position="155"/>
    </location>
</feature>
<comment type="caution">
    <text evidence="5">Lacks conserved residue(s) required for the propagation of feature annotation.</text>
</comment>
<feature type="region of interest" description="Disordered" evidence="6">
    <location>
        <begin position="101"/>
        <end position="191"/>
    </location>
</feature>
<dbReference type="InterPro" id="IPR050390">
    <property type="entry name" value="C5-Methyltransferase"/>
</dbReference>
<dbReference type="PRINTS" id="PR00105">
    <property type="entry name" value="C5METTRFRASE"/>
</dbReference>
<evidence type="ECO:0000256" key="4">
    <source>
        <dbReference type="ARBA" id="ARBA00022691"/>
    </source>
</evidence>
<accession>K0TLM4</accession>
<dbReference type="Pfam" id="PF00145">
    <property type="entry name" value="DNA_methylase"/>
    <property type="match status" value="2"/>
</dbReference>
<evidence type="ECO:0000256" key="6">
    <source>
        <dbReference type="SAM" id="MobiDB-lite"/>
    </source>
</evidence>
<proteinExistence type="inferred from homology"/>
<dbReference type="EC" id="2.1.1.37" evidence="1"/>
<dbReference type="eggNOG" id="ENOG502QY9N">
    <property type="taxonomic scope" value="Eukaryota"/>
</dbReference>
<dbReference type="AlphaFoldDB" id="K0TLM4"/>
<feature type="compositionally biased region" description="Acidic residues" evidence="6">
    <location>
        <begin position="41"/>
        <end position="51"/>
    </location>
</feature>
<dbReference type="InterPro" id="IPR001525">
    <property type="entry name" value="C5_MeTfrase"/>
</dbReference>
<evidence type="ECO:0000256" key="5">
    <source>
        <dbReference type="PROSITE-ProRule" id="PRU01016"/>
    </source>
</evidence>
<dbReference type="PROSITE" id="PS51679">
    <property type="entry name" value="SAM_MT_C5"/>
    <property type="match status" value="1"/>
</dbReference>
<feature type="compositionally biased region" description="Low complexity" evidence="6">
    <location>
        <begin position="29"/>
        <end position="40"/>
    </location>
</feature>
<dbReference type="GO" id="GO:0003886">
    <property type="term" value="F:DNA (cytosine-5-)-methyltransferase activity"/>
    <property type="evidence" value="ECO:0007669"/>
    <property type="project" value="UniProtKB-EC"/>
</dbReference>
<dbReference type="GO" id="GO:0003677">
    <property type="term" value="F:DNA binding"/>
    <property type="evidence" value="ECO:0007669"/>
    <property type="project" value="TreeGrafter"/>
</dbReference>
<dbReference type="Gene3D" id="3.90.120.10">
    <property type="entry name" value="DNA Methylase, subunit A, domain 2"/>
    <property type="match status" value="1"/>
</dbReference>
<keyword evidence="8" id="KW-1185">Reference proteome</keyword>
<gene>
    <name evidence="7" type="ORF">THAOC_02840</name>
</gene>
<feature type="compositionally biased region" description="Low complexity" evidence="6">
    <location>
        <begin position="107"/>
        <end position="116"/>
    </location>
</feature>
<dbReference type="SUPFAM" id="SSF53335">
    <property type="entry name" value="S-adenosyl-L-methionine-dependent methyltransferases"/>
    <property type="match status" value="1"/>
</dbReference>
<feature type="region of interest" description="Disordered" evidence="6">
    <location>
        <begin position="25"/>
        <end position="83"/>
    </location>
</feature>
<evidence type="ECO:0000256" key="3">
    <source>
        <dbReference type="ARBA" id="ARBA00022679"/>
    </source>
</evidence>
<evidence type="ECO:0000256" key="1">
    <source>
        <dbReference type="ARBA" id="ARBA00011975"/>
    </source>
</evidence>
<dbReference type="EMBL" id="AGNL01002937">
    <property type="protein sequence ID" value="EJK75436.1"/>
    <property type="molecule type" value="Genomic_DNA"/>
</dbReference>
<protein>
    <recommendedName>
        <fullName evidence="1">DNA (cytosine-5-)-methyltransferase</fullName>
        <ecNumber evidence="1">2.1.1.37</ecNumber>
    </recommendedName>
</protein>
<dbReference type="Proteomes" id="UP000266841">
    <property type="component" value="Unassembled WGS sequence"/>
</dbReference>
<dbReference type="PANTHER" id="PTHR10629:SF52">
    <property type="entry name" value="DNA (CYTOSINE-5)-METHYLTRANSFERASE 1"/>
    <property type="match status" value="1"/>
</dbReference>
<dbReference type="OMA" id="DENCIGE"/>
<feature type="compositionally biased region" description="Basic and acidic residues" evidence="6">
    <location>
        <begin position="63"/>
        <end position="78"/>
    </location>
</feature>
<dbReference type="InterPro" id="IPR029063">
    <property type="entry name" value="SAM-dependent_MTases_sf"/>
</dbReference>
<dbReference type="Gene3D" id="3.40.50.150">
    <property type="entry name" value="Vaccinia Virus protein VP39"/>
    <property type="match status" value="2"/>
</dbReference>
<dbReference type="GO" id="GO:0032259">
    <property type="term" value="P:methylation"/>
    <property type="evidence" value="ECO:0007669"/>
    <property type="project" value="UniProtKB-KW"/>
</dbReference>
<evidence type="ECO:0000313" key="8">
    <source>
        <dbReference type="Proteomes" id="UP000266841"/>
    </source>
</evidence>
<dbReference type="PANTHER" id="PTHR10629">
    <property type="entry name" value="CYTOSINE-SPECIFIC METHYLTRANSFERASE"/>
    <property type="match status" value="1"/>
</dbReference>
<dbReference type="GO" id="GO:0044027">
    <property type="term" value="P:negative regulation of gene expression via chromosomal CpG island methylation"/>
    <property type="evidence" value="ECO:0007669"/>
    <property type="project" value="TreeGrafter"/>
</dbReference>
<comment type="caution">
    <text evidence="7">The sequence shown here is derived from an EMBL/GenBank/DDBJ whole genome shotgun (WGS) entry which is preliminary data.</text>
</comment>
<dbReference type="OrthoDB" id="48846at2759"/>
<organism evidence="7 8">
    <name type="scientific">Thalassiosira oceanica</name>
    <name type="common">Marine diatom</name>
    <dbReference type="NCBI Taxonomy" id="159749"/>
    <lineage>
        <taxon>Eukaryota</taxon>
        <taxon>Sar</taxon>
        <taxon>Stramenopiles</taxon>
        <taxon>Ochrophyta</taxon>
        <taxon>Bacillariophyta</taxon>
        <taxon>Coscinodiscophyceae</taxon>
        <taxon>Thalassiosirophycidae</taxon>
        <taxon>Thalassiosirales</taxon>
        <taxon>Thalassiosiraceae</taxon>
        <taxon>Thalassiosira</taxon>
    </lineage>
</organism>
<dbReference type="GO" id="GO:0005634">
    <property type="term" value="C:nucleus"/>
    <property type="evidence" value="ECO:0007669"/>
    <property type="project" value="TreeGrafter"/>
</dbReference>
<keyword evidence="4 5" id="KW-0949">S-adenosyl-L-methionine</keyword>
<evidence type="ECO:0000256" key="2">
    <source>
        <dbReference type="ARBA" id="ARBA00022603"/>
    </source>
</evidence>
<sequence>MALDRSPRSWAGDYDENCIGEMLTQHYGSLSQDADASGSDSDNDDAETTEQDDSKPSASEQSLRSEGERSAELSTFKDAEDEDEFSCLDLDADSLRNSALKRKRQSLESSRSSISSNEAAGGMLPMFATEQDKKVKPRSLFDKVTNHTAKKESSKLKRRKRQSSSSSSSHAMTLTQHFRKRIPESTDSGHVCSTTGKRLVKWENAGPMVEVKISKQIRPVSMKPGDCWKTEDKKLTGAGICLVQIGAIHIFDHHYVAEVRNAWMRIENTFIRDEAAEVKGRLGCGWVRVKSHDKLPATVRLSKFTERVPSADIPGASLCYSVEANLSASSYFYEYASPPKTNRSGQGKLCALDLFAGAGGTSIGLTKAGIDVKYKVEWNKVASDTLNMNFNTTVFVEDIAKFIESCKTRRAAVYPPRGSIQYIHGRYFQPMFVSMENVPGVGREKNIKYLLKIVSSLLQLGYQVRTTKTSASLYGDPQDRMRLIVLASKRGYKLPQLIATHGVKNKPRAVTAGDALGDLEDVEPVLDSMGGLAPLRNGRHVLYHYKEDFTGAYDKRYILNRDLPAKTVTKGNTMKHYKHDRPVTVRERARLQGFPDGHKFAGSKPQDMRDQIGNAVPVGLATAIGRAIHPVVCLKSEPSSLDAWLTQIPTPLCCLGPLPGLQAVENHHEHGALGLSGYADPTSPF</sequence>
<keyword evidence="3 5" id="KW-0808">Transferase</keyword>